<reference evidence="4 6" key="3">
    <citation type="submission" date="2023-03" db="EMBL/GenBank/DDBJ databases">
        <title>Speciation in Pyrococcus: adaptation to high temperature as a mechanism.</title>
        <authorList>
            <person name="Gu J."/>
        </authorList>
    </citation>
    <scope>NUCLEOTIDE SEQUENCE [LARGE SCALE GENOMIC DNA]</scope>
    <source>
        <strain evidence="4 6">LMOA34</strain>
    </source>
</reference>
<feature type="domain" description="DUF5616" evidence="2">
    <location>
        <begin position="62"/>
        <end position="194"/>
    </location>
</feature>
<dbReference type="InterPro" id="IPR007368">
    <property type="entry name" value="DUF434"/>
</dbReference>
<dbReference type="PATRIC" id="fig|1609559.3.peg.1706"/>
<proteinExistence type="predicted"/>
<dbReference type="GeneID" id="28491803"/>
<dbReference type="InterPro" id="IPR041652">
    <property type="entry name" value="DUF5616"/>
</dbReference>
<evidence type="ECO:0000313" key="3">
    <source>
        <dbReference type="EMBL" id="AMM54456.1"/>
    </source>
</evidence>
<evidence type="ECO:0000313" key="6">
    <source>
        <dbReference type="Proteomes" id="UP001571980"/>
    </source>
</evidence>
<evidence type="ECO:0000259" key="2">
    <source>
        <dbReference type="Pfam" id="PF18481"/>
    </source>
</evidence>
<organism evidence="3 5">
    <name type="scientific">Pyrococcus kukulkanii</name>
    <dbReference type="NCBI Taxonomy" id="1609559"/>
    <lineage>
        <taxon>Archaea</taxon>
        <taxon>Methanobacteriati</taxon>
        <taxon>Methanobacteriota</taxon>
        <taxon>Thermococci</taxon>
        <taxon>Thermococcales</taxon>
        <taxon>Thermococcaceae</taxon>
        <taxon>Pyrococcus</taxon>
    </lineage>
</organism>
<gene>
    <name evidence="4" type="ORF">P8X34_02660</name>
    <name evidence="3" type="ORF">TQ32_08155</name>
</gene>
<reference evidence="5" key="1">
    <citation type="submission" date="2015-02" db="EMBL/GenBank/DDBJ databases">
        <title>Pyrococcus kukulkanii sp. nov., a novel hyperthermophilic archaeon isolated from a deep-sea hydrothermal vent at the Guaymas Basin.</title>
        <authorList>
            <person name="Oger P.M."/>
            <person name="Callac N."/>
            <person name="Jebbar M."/>
            <person name="Godfroy A."/>
        </authorList>
    </citation>
    <scope>NUCLEOTIDE SEQUENCE [LARGE SCALE GENOMIC DNA]</scope>
    <source>
        <strain evidence="5">NCB100</strain>
    </source>
</reference>
<dbReference type="Pfam" id="PF18481">
    <property type="entry name" value="DUF5616"/>
    <property type="match status" value="1"/>
</dbReference>
<name>A0A127BCP4_9EURY</name>
<dbReference type="OrthoDB" id="60095at2157"/>
<feature type="domain" description="DUF434" evidence="1">
    <location>
        <begin position="3"/>
        <end position="58"/>
    </location>
</feature>
<dbReference type="AlphaFoldDB" id="A0A127BCP4"/>
<evidence type="ECO:0000313" key="5">
    <source>
        <dbReference type="Proteomes" id="UP000070587"/>
    </source>
</evidence>
<dbReference type="STRING" id="1609559.TQ32_08155"/>
<protein>
    <submittedName>
        <fullName evidence="4">DUF434 domain-containing protein</fullName>
    </submittedName>
</protein>
<keyword evidence="6" id="KW-1185">Reference proteome</keyword>
<dbReference type="PANTHER" id="PTHR42252">
    <property type="entry name" value="DUF5616 DOMAIN-CONTAINING PROTEIN"/>
    <property type="match status" value="1"/>
</dbReference>
<dbReference type="EMBL" id="JARRIG010000001">
    <property type="protein sequence ID" value="MFA4803652.1"/>
    <property type="molecule type" value="Genomic_DNA"/>
</dbReference>
<dbReference type="Pfam" id="PF04256">
    <property type="entry name" value="DUF434"/>
    <property type="match status" value="1"/>
</dbReference>
<evidence type="ECO:0000313" key="4">
    <source>
        <dbReference type="EMBL" id="MFA4803652.1"/>
    </source>
</evidence>
<dbReference type="Proteomes" id="UP000070587">
    <property type="component" value="Chromosome"/>
</dbReference>
<evidence type="ECO:0000259" key="1">
    <source>
        <dbReference type="Pfam" id="PF04256"/>
    </source>
</evidence>
<accession>A0A127BCP4</accession>
<sequence>MGKLYEAYIDLKFLINRGYRKSSALEFVTNHYRLPAEGRYFLARCVFPDTWITVVHEKMTRTVEGAILGVDGFNVLITLESLLDGVAIRCEDSLIRDIKYQKKYRVNERTWEVLRLMVRSIKFVGPIEVVIFYGKSIPKSGQVKKATQELLEEFSILGQAELVKSPDFELKKFEYVATADTGIIEKVNHVVDLVDIASTLVGIKPIEFKVALRIFDEKLK</sequence>
<dbReference type="PANTHER" id="PTHR42252:SF1">
    <property type="entry name" value="DUF434 DOMAIN-CONTAINING PROTEIN"/>
    <property type="match status" value="1"/>
</dbReference>
<dbReference type="RefSeq" id="WP_068323337.1">
    <property type="nucleotide sequence ID" value="NZ_CP010835.1"/>
</dbReference>
<dbReference type="Proteomes" id="UP001571980">
    <property type="component" value="Unassembled WGS sequence"/>
</dbReference>
<reference evidence="3 5" key="2">
    <citation type="journal article" date="2016" name="Int. J. Syst. Evol. Microbiol.">
        <title>Pyrococcus kukulkanii sp. nov., a hyperthermophilic, piezophilic archaeon isolated from a deep-sea hydrothermal vent.</title>
        <authorList>
            <person name="Callac N."/>
            <person name="Oger P."/>
            <person name="Lesongeur F."/>
            <person name="Rattray J.E."/>
            <person name="Vannier P."/>
            <person name="Michoud G."/>
            <person name="Beauverger M."/>
            <person name="Gayet N."/>
            <person name="Rouxel O."/>
            <person name="Jebbar M."/>
            <person name="Godfroy A."/>
        </authorList>
    </citation>
    <scope>NUCLEOTIDE SEQUENCE [LARGE SCALE GENOMIC DNA]</scope>
    <source>
        <strain evidence="3 5">NCB100</strain>
    </source>
</reference>
<dbReference type="KEGG" id="pyc:TQ32_08155"/>
<dbReference type="EMBL" id="CP010835">
    <property type="protein sequence ID" value="AMM54456.1"/>
    <property type="molecule type" value="Genomic_DNA"/>
</dbReference>